<dbReference type="SUPFAM" id="SSF55545">
    <property type="entry name" value="beta-N-acetylhexosaminidase-like domain"/>
    <property type="match status" value="1"/>
</dbReference>
<dbReference type="InterPro" id="IPR011496">
    <property type="entry name" value="O-GlcNAcase_cat"/>
</dbReference>
<dbReference type="SUPFAM" id="SSF51445">
    <property type="entry name" value="(Trans)glycosidases"/>
    <property type="match status" value="1"/>
</dbReference>
<feature type="chain" id="PRO_5001925279" evidence="4">
    <location>
        <begin position="21"/>
        <end position="654"/>
    </location>
</feature>
<keyword evidence="2 3" id="KW-0326">Glycosidase</keyword>
<dbReference type="EMBL" id="JRNU01000010">
    <property type="protein sequence ID" value="KGF52613.1"/>
    <property type="molecule type" value="Genomic_DNA"/>
</dbReference>
<evidence type="ECO:0000256" key="2">
    <source>
        <dbReference type="ARBA" id="ARBA00023295"/>
    </source>
</evidence>
<dbReference type="Pfam" id="PF02838">
    <property type="entry name" value="Glyco_hydro_20b"/>
    <property type="match status" value="1"/>
</dbReference>
<keyword evidence="7" id="KW-1185">Reference proteome</keyword>
<sequence length="654" mass="73620">MCVKKIVACMFFFATSLLIAAQSVYTIYPVPHSQQLLGTRASFTKVVNVVADASIDNVTVARIKELLASKGLSVRLGKEAKNSLSNVFLGVAHSNGVANKIAKKWHITPDVIDKKGKFDKHLLYLTSQKGRANVLILGENTDATFYGIASLEQILDNGTQNLACVKIDDYADIQYRGVIEGYYGVPYTAETTKDLFRFMARYKMNSYMYGAKSDPYHSQKWEEPYPDSITSEQKAIGYLSAPMLRDITKTAHNNKVNFIWAIHPGSAFTQNKDNNVIGRIMNKFEKMYQLGVRQFGIFVDDIGVPLDSISLSLNAKRLTEAQQAVEAMWNKAYKSAADTVKPINFVPQLYAYSWFNDTVRHNFFKALSHTPKQVVVYITGAKIWSVPNSHDLSVVSKSFGRSLAWWWNYPCNDNDMSKLFISDTYTNFADERWIDNNARLEATLNGASALISNPMQQGTASKIALFGLGDYAWNHKGFDNEKSYRAALCAVVGKQRAKAFCHVSKYLRYYDDNPLKDLIAAYKKDGKTTALKAEMELLINECNTFEMMKRSANEPDSLLYADIKPWIEKVSDMAFLIHEMLTAIDAKREGKPFAAFYKNKLLSLAADLDDNGKYKFSILDGMGDDIKLSRISAEPSQKVMRPFITFLAKQLQGE</sequence>
<evidence type="ECO:0000313" key="6">
    <source>
        <dbReference type="EMBL" id="KGF52613.1"/>
    </source>
</evidence>
<dbReference type="GO" id="GO:0015929">
    <property type="term" value="F:hexosaminidase activity"/>
    <property type="evidence" value="ECO:0007669"/>
    <property type="project" value="UniProtKB-ARBA"/>
</dbReference>
<gene>
    <name evidence="6" type="ORF">HMPREF9302_03325</name>
</gene>
<feature type="signal peptide" evidence="4">
    <location>
        <begin position="1"/>
        <end position="20"/>
    </location>
</feature>
<evidence type="ECO:0000259" key="5">
    <source>
        <dbReference type="PROSITE" id="PS52009"/>
    </source>
</evidence>
<dbReference type="InterPro" id="IPR029018">
    <property type="entry name" value="Hex-like_dom2"/>
</dbReference>
<dbReference type="GO" id="GO:1901135">
    <property type="term" value="P:carbohydrate derivative metabolic process"/>
    <property type="evidence" value="ECO:0007669"/>
    <property type="project" value="UniProtKB-ARBA"/>
</dbReference>
<accession>A0A096AZX0</accession>
<keyword evidence="1 3" id="KW-0378">Hydrolase</keyword>
<dbReference type="InterPro" id="IPR051822">
    <property type="entry name" value="Glycosyl_Hydrolase_84"/>
</dbReference>
<dbReference type="Gene3D" id="3.30.379.10">
    <property type="entry name" value="Chitobiase/beta-hexosaminidase domain 2-like"/>
    <property type="match status" value="1"/>
</dbReference>
<protein>
    <submittedName>
        <fullName evidence="6">Hyaluronoglucosaminidase</fullName>
    </submittedName>
</protein>
<dbReference type="PANTHER" id="PTHR13170">
    <property type="entry name" value="O-GLCNACASE"/>
    <property type="match status" value="1"/>
</dbReference>
<dbReference type="InterPro" id="IPR015882">
    <property type="entry name" value="HEX_bac_N"/>
</dbReference>
<dbReference type="Proteomes" id="UP000029614">
    <property type="component" value="Unassembled WGS sequence"/>
</dbReference>
<reference evidence="6 7" key="1">
    <citation type="submission" date="2014-07" db="EMBL/GenBank/DDBJ databases">
        <authorList>
            <person name="McCorrison J."/>
            <person name="Sanka R."/>
            <person name="Torralba M."/>
            <person name="Gillis M."/>
            <person name="Haft D.H."/>
            <person name="Methe B."/>
            <person name="Sutton G."/>
            <person name="Nelson K.E."/>
        </authorList>
    </citation>
    <scope>NUCLEOTIDE SEQUENCE [LARGE SCALE GENOMIC DNA]</scope>
    <source>
        <strain evidence="6 7">DNF00058</strain>
    </source>
</reference>
<keyword evidence="4" id="KW-0732">Signal</keyword>
<dbReference type="GO" id="GO:0005975">
    <property type="term" value="P:carbohydrate metabolic process"/>
    <property type="evidence" value="ECO:0007669"/>
    <property type="project" value="UniProtKB-ARBA"/>
</dbReference>
<evidence type="ECO:0000313" key="7">
    <source>
        <dbReference type="Proteomes" id="UP000029614"/>
    </source>
</evidence>
<evidence type="ECO:0000256" key="1">
    <source>
        <dbReference type="ARBA" id="ARBA00022801"/>
    </source>
</evidence>
<dbReference type="PROSITE" id="PS52009">
    <property type="entry name" value="GH84"/>
    <property type="match status" value="1"/>
</dbReference>
<dbReference type="Pfam" id="PF07555">
    <property type="entry name" value="NAGidase"/>
    <property type="match status" value="1"/>
</dbReference>
<organism evidence="6 7">
    <name type="scientific">Prevotella amnii DNF00058</name>
    <dbReference type="NCBI Taxonomy" id="1401066"/>
    <lineage>
        <taxon>Bacteria</taxon>
        <taxon>Pseudomonadati</taxon>
        <taxon>Bacteroidota</taxon>
        <taxon>Bacteroidia</taxon>
        <taxon>Bacteroidales</taxon>
        <taxon>Prevotellaceae</taxon>
        <taxon>Prevotella</taxon>
    </lineage>
</organism>
<name>A0A096AZX0_9BACT</name>
<feature type="active site" description="Proton donor" evidence="3">
    <location>
        <position position="301"/>
    </location>
</feature>
<dbReference type="RefSeq" id="WP_036854670.1">
    <property type="nucleotide sequence ID" value="NZ_JRNU01000010.1"/>
</dbReference>
<comment type="caution">
    <text evidence="6">The sequence shown here is derived from an EMBL/GenBank/DDBJ whole genome shotgun (WGS) entry which is preliminary data.</text>
</comment>
<dbReference type="Gene3D" id="1.20.58.460">
    <property type="entry name" value="Hyaluronidase post-catalytic domain-like"/>
    <property type="match status" value="1"/>
</dbReference>
<evidence type="ECO:0000256" key="4">
    <source>
        <dbReference type="SAM" id="SignalP"/>
    </source>
</evidence>
<dbReference type="Gene3D" id="3.20.20.80">
    <property type="entry name" value="Glycosidases"/>
    <property type="match status" value="1"/>
</dbReference>
<feature type="domain" description="GH84" evidence="5">
    <location>
        <begin position="174"/>
        <end position="476"/>
    </location>
</feature>
<dbReference type="PANTHER" id="PTHR13170:SF16">
    <property type="entry name" value="PROTEIN O-GLCNACASE"/>
    <property type="match status" value="1"/>
</dbReference>
<comment type="similarity">
    <text evidence="3">Belongs to the glycosyl hydrolase 84 family.</text>
</comment>
<evidence type="ECO:0000256" key="3">
    <source>
        <dbReference type="PROSITE-ProRule" id="PRU01353"/>
    </source>
</evidence>
<dbReference type="OrthoDB" id="9760892at2"/>
<proteinExistence type="inferred from homology"/>
<dbReference type="InterPro" id="IPR017853">
    <property type="entry name" value="GH"/>
</dbReference>
<dbReference type="AlphaFoldDB" id="A0A096AZX0"/>